<gene>
    <name evidence="2" type="ORF">BDW02DRAFT_495568</name>
</gene>
<dbReference type="AlphaFoldDB" id="A0A6A5KC61"/>
<sequence length="275" mass="30932">MEAEYALFLEEHLSNLSSETETDPSITEDVVSDNPDIKDEEDLRKQLQDLLDNLQLDGTFSSLYTTSQFVNPGLHINTIGSIALPLSSRDALTIIGRCRKAPFGRKDETVIDENVRRTWELDAAEFQCLNPAWESYLQRLLKNAVTNLGVQGTTSCYPYKLLFYEEGAFFKAHRGTEKVPGMFGTLVVCLPSEHTGGQVLLKHGRKEQTLETAGLSSFDLSVLAWYSDVQHEIKPVTSRYRLVWTYNLVQDQEQPKQTAAALDSSHARLKSLLTT</sequence>
<evidence type="ECO:0008006" key="4">
    <source>
        <dbReference type="Google" id="ProtNLM"/>
    </source>
</evidence>
<keyword evidence="3" id="KW-1185">Reference proteome</keyword>
<protein>
    <recommendedName>
        <fullName evidence="4">Prolyl 4-hydroxylase alpha subunit Fe(2+) 2OG dioxygenase domain-containing protein</fullName>
    </recommendedName>
</protein>
<evidence type="ECO:0000313" key="3">
    <source>
        <dbReference type="Proteomes" id="UP000800040"/>
    </source>
</evidence>
<proteinExistence type="predicted"/>
<dbReference type="PANTHER" id="PTHR33099">
    <property type="entry name" value="FE2OG DIOXYGENASE DOMAIN-CONTAINING PROTEIN"/>
    <property type="match status" value="1"/>
</dbReference>
<feature type="compositionally biased region" description="Polar residues" evidence="1">
    <location>
        <begin position="16"/>
        <end position="25"/>
    </location>
</feature>
<dbReference type="EMBL" id="ML975285">
    <property type="protein sequence ID" value="KAF1835575.1"/>
    <property type="molecule type" value="Genomic_DNA"/>
</dbReference>
<reference evidence="2" key="1">
    <citation type="submission" date="2020-01" db="EMBL/GenBank/DDBJ databases">
        <authorList>
            <consortium name="DOE Joint Genome Institute"/>
            <person name="Haridas S."/>
            <person name="Albert R."/>
            <person name="Binder M."/>
            <person name="Bloem J."/>
            <person name="Labutti K."/>
            <person name="Salamov A."/>
            <person name="Andreopoulos B."/>
            <person name="Baker S.E."/>
            <person name="Barry K."/>
            <person name="Bills G."/>
            <person name="Bluhm B.H."/>
            <person name="Cannon C."/>
            <person name="Castanera R."/>
            <person name="Culley D.E."/>
            <person name="Daum C."/>
            <person name="Ezra D."/>
            <person name="Gonzalez J.B."/>
            <person name="Henrissat B."/>
            <person name="Kuo A."/>
            <person name="Liang C."/>
            <person name="Lipzen A."/>
            <person name="Lutzoni F."/>
            <person name="Magnuson J."/>
            <person name="Mondo S."/>
            <person name="Nolan M."/>
            <person name="Ohm R."/>
            <person name="Pangilinan J."/>
            <person name="Park H.-J."/>
            <person name="Ramirez L."/>
            <person name="Alfaro M."/>
            <person name="Sun H."/>
            <person name="Tritt A."/>
            <person name="Yoshinaga Y."/>
            <person name="Zwiers L.-H."/>
            <person name="Turgeon B.G."/>
            <person name="Goodwin S.B."/>
            <person name="Spatafora J.W."/>
            <person name="Crous P.W."/>
            <person name="Grigoriev I.V."/>
        </authorList>
    </citation>
    <scope>NUCLEOTIDE SEQUENCE</scope>
    <source>
        <strain evidence="2">P77</strain>
    </source>
</reference>
<evidence type="ECO:0000313" key="2">
    <source>
        <dbReference type="EMBL" id="KAF1835575.1"/>
    </source>
</evidence>
<organism evidence="2 3">
    <name type="scientific">Decorospora gaudefroyi</name>
    <dbReference type="NCBI Taxonomy" id="184978"/>
    <lineage>
        <taxon>Eukaryota</taxon>
        <taxon>Fungi</taxon>
        <taxon>Dikarya</taxon>
        <taxon>Ascomycota</taxon>
        <taxon>Pezizomycotina</taxon>
        <taxon>Dothideomycetes</taxon>
        <taxon>Pleosporomycetidae</taxon>
        <taxon>Pleosporales</taxon>
        <taxon>Pleosporineae</taxon>
        <taxon>Pleosporaceae</taxon>
        <taxon>Decorospora</taxon>
    </lineage>
</organism>
<evidence type="ECO:0000256" key="1">
    <source>
        <dbReference type="SAM" id="MobiDB-lite"/>
    </source>
</evidence>
<dbReference type="Gene3D" id="2.60.120.620">
    <property type="entry name" value="q2cbj1_9rhob like domain"/>
    <property type="match status" value="1"/>
</dbReference>
<name>A0A6A5KC61_9PLEO</name>
<accession>A0A6A5KC61</accession>
<dbReference type="PANTHER" id="PTHR33099:SF7">
    <property type="entry name" value="MYND-TYPE DOMAIN-CONTAINING PROTEIN"/>
    <property type="match status" value="1"/>
</dbReference>
<feature type="region of interest" description="Disordered" evidence="1">
    <location>
        <begin position="16"/>
        <end position="35"/>
    </location>
</feature>
<dbReference type="Proteomes" id="UP000800040">
    <property type="component" value="Unassembled WGS sequence"/>
</dbReference>
<dbReference type="OrthoDB" id="27483at2759"/>